<gene>
    <name evidence="2" type="ORF">BKP35_01300</name>
</gene>
<comment type="caution">
    <text evidence="2">The sequence shown here is derived from an EMBL/GenBank/DDBJ whole genome shotgun (WGS) entry which is preliminary data.</text>
</comment>
<dbReference type="EMBL" id="MLQQ01000001">
    <property type="protein sequence ID" value="OIJ15660.1"/>
    <property type="molecule type" value="Genomic_DNA"/>
</dbReference>
<dbReference type="NCBIfam" id="TIGR03177">
    <property type="entry name" value="pilus_cpaB"/>
    <property type="match status" value="1"/>
</dbReference>
<dbReference type="RefSeq" id="WP_071311585.1">
    <property type="nucleotide sequence ID" value="NZ_MLQQ01000001.1"/>
</dbReference>
<accession>A0A1S2LTX5</accession>
<feature type="domain" description="Flp pilus assembly protein RcpC/CpaB" evidence="1">
    <location>
        <begin position="69"/>
        <end position="168"/>
    </location>
</feature>
<dbReference type="Pfam" id="PF16976">
    <property type="entry name" value="RcpC"/>
    <property type="match status" value="1"/>
</dbReference>
<evidence type="ECO:0000313" key="2">
    <source>
        <dbReference type="EMBL" id="OIJ15660.1"/>
    </source>
</evidence>
<dbReference type="AlphaFoldDB" id="A0A1S2LTX5"/>
<sequence>MKKIWMLAIVFGLISSSLLYLLLFSNNDHTQTGDETEYQIEDFEEIQSEDGIINEETDLSLDLKKNFEISDGKRAISIEISEVQGVTGFIQPGDYVDVISVLPTSQEKASTSELLLQNIKVLAISGPGFFEEQYELQRFKTVTLEVVPNEGATLAHAVEHGTITLMLRGEEDASTVQSSTLSIGQEINASQDVGDETVVEEVNSE</sequence>
<name>A0A1S2LTX5_9BACI</name>
<evidence type="ECO:0000259" key="1">
    <source>
        <dbReference type="Pfam" id="PF16976"/>
    </source>
</evidence>
<dbReference type="InterPro" id="IPR017592">
    <property type="entry name" value="Pilus_assmbl_Flp-typ_CpaB"/>
</dbReference>
<dbReference type="InterPro" id="IPR031571">
    <property type="entry name" value="RcpC_dom"/>
</dbReference>
<evidence type="ECO:0000313" key="3">
    <source>
        <dbReference type="Proteomes" id="UP000180098"/>
    </source>
</evidence>
<organism evidence="2 3">
    <name type="scientific">Anaerobacillus arseniciselenatis</name>
    <dbReference type="NCBI Taxonomy" id="85682"/>
    <lineage>
        <taxon>Bacteria</taxon>
        <taxon>Bacillati</taxon>
        <taxon>Bacillota</taxon>
        <taxon>Bacilli</taxon>
        <taxon>Bacillales</taxon>
        <taxon>Bacillaceae</taxon>
        <taxon>Anaerobacillus</taxon>
    </lineage>
</organism>
<dbReference type="Proteomes" id="UP000180098">
    <property type="component" value="Unassembled WGS sequence"/>
</dbReference>
<proteinExistence type="predicted"/>
<keyword evidence="3" id="KW-1185">Reference proteome</keyword>
<reference evidence="2 3" key="1">
    <citation type="submission" date="2016-10" db="EMBL/GenBank/DDBJ databases">
        <title>Draft genome sequences of four alkaliphilic bacteria belonging to the Anaerobacillus genus.</title>
        <authorList>
            <person name="Bassil N.M."/>
            <person name="Lloyd J.R."/>
        </authorList>
    </citation>
    <scope>NUCLEOTIDE SEQUENCE [LARGE SCALE GENOMIC DNA]</scope>
    <source>
        <strain evidence="2 3">DSM 15340</strain>
    </source>
</reference>
<protein>
    <submittedName>
        <fullName evidence="2">Flp pilus assembly protein CpaB</fullName>
    </submittedName>
</protein>
<dbReference type="OrthoDB" id="2965306at2"/>